<comment type="caution">
    <text evidence="2">The sequence shown here is derived from an EMBL/GenBank/DDBJ whole genome shotgun (WGS) entry which is preliminary data.</text>
</comment>
<reference evidence="2" key="1">
    <citation type="journal article" date="2021" name="PeerJ">
        <title>Extensive microbial diversity within the chicken gut microbiome revealed by metagenomics and culture.</title>
        <authorList>
            <person name="Gilroy R."/>
            <person name="Ravi A."/>
            <person name="Getino M."/>
            <person name="Pursley I."/>
            <person name="Horton D.L."/>
            <person name="Alikhan N.F."/>
            <person name="Baker D."/>
            <person name="Gharbi K."/>
            <person name="Hall N."/>
            <person name="Watson M."/>
            <person name="Adriaenssens E.M."/>
            <person name="Foster-Nyarko E."/>
            <person name="Jarju S."/>
            <person name="Secka A."/>
            <person name="Antonio M."/>
            <person name="Oren A."/>
            <person name="Chaudhuri R.R."/>
            <person name="La Ragione R."/>
            <person name="Hildebrand F."/>
            <person name="Pallen M.J."/>
        </authorList>
    </citation>
    <scope>NUCLEOTIDE SEQUENCE</scope>
    <source>
        <strain evidence="2">ChiSxjej1B13-11762</strain>
    </source>
</reference>
<organism evidence="2 3">
    <name type="scientific">Candidatus Dorea gallistercoris</name>
    <dbReference type="NCBI Taxonomy" id="2838542"/>
    <lineage>
        <taxon>Bacteria</taxon>
        <taxon>Bacillati</taxon>
        <taxon>Bacillota</taxon>
        <taxon>Clostridia</taxon>
        <taxon>Lachnospirales</taxon>
        <taxon>Lachnospiraceae</taxon>
        <taxon>Dorea</taxon>
    </lineage>
</organism>
<feature type="transmembrane region" description="Helical" evidence="1">
    <location>
        <begin position="9"/>
        <end position="26"/>
    </location>
</feature>
<dbReference type="Pfam" id="PF11391">
    <property type="entry name" value="DUF2798"/>
    <property type="match status" value="2"/>
</dbReference>
<evidence type="ECO:0000313" key="3">
    <source>
        <dbReference type="Proteomes" id="UP000824263"/>
    </source>
</evidence>
<keyword evidence="1" id="KW-0812">Transmembrane</keyword>
<protein>
    <submittedName>
        <fullName evidence="2">DUF2798 domain-containing protein</fullName>
    </submittedName>
</protein>
<evidence type="ECO:0000256" key="1">
    <source>
        <dbReference type="SAM" id="Phobius"/>
    </source>
</evidence>
<dbReference type="EMBL" id="DXGF01000128">
    <property type="protein sequence ID" value="HIW84021.1"/>
    <property type="molecule type" value="Genomic_DNA"/>
</dbReference>
<accession>A0A9D1R963</accession>
<name>A0A9D1R963_9FIRM</name>
<feature type="transmembrane region" description="Helical" evidence="1">
    <location>
        <begin position="38"/>
        <end position="60"/>
    </location>
</feature>
<evidence type="ECO:0000313" key="2">
    <source>
        <dbReference type="EMBL" id="HIW84021.1"/>
    </source>
</evidence>
<keyword evidence="1" id="KW-0472">Membrane</keyword>
<dbReference type="InterPro" id="IPR021529">
    <property type="entry name" value="DUF2798"/>
</dbReference>
<sequence length="164" mass="18490">MPRTKFQDLIFTILMVLIFVYVMTFYNAGLEGKVTLSTFGYALTHMWPEVIGAFIAQRYISSPAVKQLVARVFTPGQDKPIFIILATAGFTVSMMAPIMTLYVSIFHIGLCPELLDHWLTKLVQNFPFALCAQVFYVGPLVRLIFRTLFRKQLADTPETSKAAA</sequence>
<dbReference type="Proteomes" id="UP000824263">
    <property type="component" value="Unassembled WGS sequence"/>
</dbReference>
<feature type="transmembrane region" description="Helical" evidence="1">
    <location>
        <begin position="81"/>
        <end position="106"/>
    </location>
</feature>
<dbReference type="AlphaFoldDB" id="A0A9D1R963"/>
<proteinExistence type="predicted"/>
<gene>
    <name evidence="2" type="ORF">H9873_06850</name>
</gene>
<keyword evidence="1" id="KW-1133">Transmembrane helix</keyword>
<feature type="transmembrane region" description="Helical" evidence="1">
    <location>
        <begin position="126"/>
        <end position="145"/>
    </location>
</feature>
<reference evidence="2" key="2">
    <citation type="submission" date="2021-04" db="EMBL/GenBank/DDBJ databases">
        <authorList>
            <person name="Gilroy R."/>
        </authorList>
    </citation>
    <scope>NUCLEOTIDE SEQUENCE</scope>
    <source>
        <strain evidence="2">ChiSxjej1B13-11762</strain>
    </source>
</reference>